<dbReference type="PANTHER" id="PTHR10625">
    <property type="entry name" value="HISTONE DEACETYLASE HDAC1-RELATED"/>
    <property type="match status" value="1"/>
</dbReference>
<dbReference type="InterPro" id="IPR023696">
    <property type="entry name" value="Ureohydrolase_dom_sf"/>
</dbReference>
<comment type="caution">
    <text evidence="2">The sequence shown here is derived from an EMBL/GenBank/DDBJ whole genome shotgun (WGS) entry which is preliminary data.</text>
</comment>
<accession>A0AAE0QZB3</accession>
<reference evidence="2" key="1">
    <citation type="submission" date="2023-06" db="EMBL/GenBank/DDBJ databases">
        <title>Male Hemibagrus guttatus genome.</title>
        <authorList>
            <person name="Bian C."/>
        </authorList>
    </citation>
    <scope>NUCLEOTIDE SEQUENCE</scope>
    <source>
        <strain evidence="2">Male_cb2023</strain>
        <tissue evidence="2">Muscle</tissue>
    </source>
</reference>
<evidence type="ECO:0000259" key="1">
    <source>
        <dbReference type="Pfam" id="PF00850"/>
    </source>
</evidence>
<dbReference type="Proteomes" id="UP001274896">
    <property type="component" value="Unassembled WGS sequence"/>
</dbReference>
<proteinExistence type="predicted"/>
<dbReference type="InterPro" id="IPR003084">
    <property type="entry name" value="HDAC_I/II"/>
</dbReference>
<name>A0AAE0QZB3_9TELE</name>
<dbReference type="InterPro" id="IPR023801">
    <property type="entry name" value="His_deacetylse_dom"/>
</dbReference>
<organism evidence="2 3">
    <name type="scientific">Hemibagrus guttatus</name>
    <dbReference type="NCBI Taxonomy" id="175788"/>
    <lineage>
        <taxon>Eukaryota</taxon>
        <taxon>Metazoa</taxon>
        <taxon>Chordata</taxon>
        <taxon>Craniata</taxon>
        <taxon>Vertebrata</taxon>
        <taxon>Euteleostomi</taxon>
        <taxon>Actinopterygii</taxon>
        <taxon>Neopterygii</taxon>
        <taxon>Teleostei</taxon>
        <taxon>Ostariophysi</taxon>
        <taxon>Siluriformes</taxon>
        <taxon>Bagridae</taxon>
        <taxon>Hemibagrus</taxon>
    </lineage>
</organism>
<dbReference type="PRINTS" id="PR01271">
    <property type="entry name" value="HISDACETLASE"/>
</dbReference>
<dbReference type="GO" id="GO:0004407">
    <property type="term" value="F:histone deacetylase activity"/>
    <property type="evidence" value="ECO:0007669"/>
    <property type="project" value="InterPro"/>
</dbReference>
<protein>
    <recommendedName>
        <fullName evidence="1">Histone deacetylase domain-containing protein</fullName>
    </recommendedName>
</protein>
<feature type="domain" description="Histone deacetylase" evidence="1">
    <location>
        <begin position="12"/>
        <end position="93"/>
    </location>
</feature>
<sequence>MTNRTAYFYDPDVGNFHYEDYIDFLQKVSPNNMQGFTKSLNTFNVGDDCPVFPGLFEFCSRYTGASLQGATQLNHKICDIAINWAGGLHHAKKFEVRFSGCTQECPSMCTLKLASNFVFLYVQAV</sequence>
<dbReference type="EMBL" id="JAUCMX010000009">
    <property type="protein sequence ID" value="KAK3536171.1"/>
    <property type="molecule type" value="Genomic_DNA"/>
</dbReference>
<keyword evidence="3" id="KW-1185">Reference proteome</keyword>
<dbReference type="SUPFAM" id="SSF52768">
    <property type="entry name" value="Arginase/deacetylase"/>
    <property type="match status" value="1"/>
</dbReference>
<evidence type="ECO:0000313" key="3">
    <source>
        <dbReference type="Proteomes" id="UP001274896"/>
    </source>
</evidence>
<dbReference type="Pfam" id="PF00850">
    <property type="entry name" value="Hist_deacetyl"/>
    <property type="match status" value="1"/>
</dbReference>
<gene>
    <name evidence="2" type="ORF">QTP70_032719</name>
</gene>
<dbReference type="GO" id="GO:0040029">
    <property type="term" value="P:epigenetic regulation of gene expression"/>
    <property type="evidence" value="ECO:0007669"/>
    <property type="project" value="TreeGrafter"/>
</dbReference>
<dbReference type="Gene3D" id="3.40.800.20">
    <property type="entry name" value="Histone deacetylase domain"/>
    <property type="match status" value="1"/>
</dbReference>
<dbReference type="InterPro" id="IPR037138">
    <property type="entry name" value="His_deacetylse_dom_sf"/>
</dbReference>
<dbReference type="AlphaFoldDB" id="A0AAE0QZB3"/>
<evidence type="ECO:0000313" key="2">
    <source>
        <dbReference type="EMBL" id="KAK3536171.1"/>
    </source>
</evidence>
<dbReference type="PANTHER" id="PTHR10625:SF36">
    <property type="entry name" value="HISTONE DEACETYLASE 3"/>
    <property type="match status" value="1"/>
</dbReference>